<reference evidence="10" key="1">
    <citation type="submission" date="2017-04" db="EMBL/GenBank/DDBJ databases">
        <authorList>
            <person name="Varghese N."/>
            <person name="Submissions S."/>
        </authorList>
    </citation>
    <scope>NUCLEOTIDE SEQUENCE [LARGE SCALE GENOMIC DNA]</scope>
    <source>
        <strain evidence="10">RKEM611</strain>
    </source>
</reference>
<accession>A0A1Y6BBQ3</accession>
<feature type="domain" description="Histidine kinase" evidence="8">
    <location>
        <begin position="237"/>
        <end position="453"/>
    </location>
</feature>
<dbReference type="GO" id="GO:0000155">
    <property type="term" value="F:phosphorelay sensor kinase activity"/>
    <property type="evidence" value="ECO:0007669"/>
    <property type="project" value="InterPro"/>
</dbReference>
<evidence type="ECO:0000256" key="2">
    <source>
        <dbReference type="ARBA" id="ARBA00012438"/>
    </source>
</evidence>
<keyword evidence="7" id="KW-1133">Transmembrane helix</keyword>
<dbReference type="Pfam" id="PF02518">
    <property type="entry name" value="HATPase_c"/>
    <property type="match status" value="1"/>
</dbReference>
<protein>
    <recommendedName>
        <fullName evidence="2">histidine kinase</fullName>
        <ecNumber evidence="2">2.7.13.3</ecNumber>
    </recommendedName>
</protein>
<dbReference type="Pfam" id="PF00512">
    <property type="entry name" value="HisKA"/>
    <property type="match status" value="1"/>
</dbReference>
<dbReference type="InterPro" id="IPR036890">
    <property type="entry name" value="HATPase_C_sf"/>
</dbReference>
<feature type="transmembrane region" description="Helical" evidence="7">
    <location>
        <begin position="176"/>
        <end position="198"/>
    </location>
</feature>
<evidence type="ECO:0000256" key="4">
    <source>
        <dbReference type="ARBA" id="ARBA00022679"/>
    </source>
</evidence>
<keyword evidence="3" id="KW-0597">Phosphoprotein</keyword>
<dbReference type="AlphaFoldDB" id="A0A1Y6BBQ3"/>
<dbReference type="InterPro" id="IPR005467">
    <property type="entry name" value="His_kinase_dom"/>
</dbReference>
<proteinExistence type="predicted"/>
<dbReference type="Proteomes" id="UP000192907">
    <property type="component" value="Unassembled WGS sequence"/>
</dbReference>
<dbReference type="InterPro" id="IPR003661">
    <property type="entry name" value="HisK_dim/P_dom"/>
</dbReference>
<dbReference type="InterPro" id="IPR003594">
    <property type="entry name" value="HATPase_dom"/>
</dbReference>
<keyword evidence="6" id="KW-0902">Two-component regulatory system</keyword>
<keyword evidence="4" id="KW-0808">Transferase</keyword>
<name>A0A1Y6BBQ3_9BACT</name>
<dbReference type="SUPFAM" id="SSF55874">
    <property type="entry name" value="ATPase domain of HSP90 chaperone/DNA topoisomerase II/histidine kinase"/>
    <property type="match status" value="1"/>
</dbReference>
<dbReference type="FunFam" id="3.30.565.10:FF:000006">
    <property type="entry name" value="Sensor histidine kinase WalK"/>
    <property type="match status" value="1"/>
</dbReference>
<dbReference type="EMBL" id="FWZT01000003">
    <property type="protein sequence ID" value="SMF01943.1"/>
    <property type="molecule type" value="Genomic_DNA"/>
</dbReference>
<dbReference type="RefSeq" id="WP_132315965.1">
    <property type="nucleotide sequence ID" value="NZ_FWZT01000003.1"/>
</dbReference>
<dbReference type="SUPFAM" id="SSF47384">
    <property type="entry name" value="Homodimeric domain of signal transducing histidine kinase"/>
    <property type="match status" value="1"/>
</dbReference>
<keyword evidence="10" id="KW-1185">Reference proteome</keyword>
<evidence type="ECO:0000256" key="6">
    <source>
        <dbReference type="ARBA" id="ARBA00023012"/>
    </source>
</evidence>
<comment type="catalytic activity">
    <reaction evidence="1">
        <text>ATP + protein L-histidine = ADP + protein N-phospho-L-histidine.</text>
        <dbReference type="EC" id="2.7.13.3"/>
    </reaction>
</comment>
<evidence type="ECO:0000256" key="3">
    <source>
        <dbReference type="ARBA" id="ARBA00022553"/>
    </source>
</evidence>
<dbReference type="InterPro" id="IPR007891">
    <property type="entry name" value="CHASE3"/>
</dbReference>
<keyword evidence="5 9" id="KW-0418">Kinase</keyword>
<dbReference type="InterPro" id="IPR036097">
    <property type="entry name" value="HisK_dim/P_sf"/>
</dbReference>
<dbReference type="SMART" id="SM00388">
    <property type="entry name" value="HisKA"/>
    <property type="match status" value="1"/>
</dbReference>
<feature type="transmembrane region" description="Helical" evidence="7">
    <location>
        <begin position="6"/>
        <end position="28"/>
    </location>
</feature>
<dbReference type="CDD" id="cd19410">
    <property type="entry name" value="HK9-like_sensor"/>
    <property type="match status" value="1"/>
</dbReference>
<evidence type="ECO:0000256" key="1">
    <source>
        <dbReference type="ARBA" id="ARBA00000085"/>
    </source>
</evidence>
<evidence type="ECO:0000256" key="7">
    <source>
        <dbReference type="SAM" id="Phobius"/>
    </source>
</evidence>
<dbReference type="Gene3D" id="1.10.287.130">
    <property type="match status" value="1"/>
</dbReference>
<keyword evidence="7" id="KW-0812">Transmembrane</keyword>
<dbReference type="PRINTS" id="PR00344">
    <property type="entry name" value="BCTRLSENSOR"/>
</dbReference>
<gene>
    <name evidence="9" type="ORF">SAMN06296036_103226</name>
</gene>
<dbReference type="PANTHER" id="PTHR43711:SF1">
    <property type="entry name" value="HISTIDINE KINASE 1"/>
    <property type="match status" value="1"/>
</dbReference>
<sequence length="462" mass="52554">MPLRTAKIPIYLTLVSLCTTIMCIFFLVNRSAWDAHTRDAIGKMTEIEKLVIDLETGLRGYLLTGKIEFLDPYFAAKVVLSNRLSELHDFVSDNQPQQAVISRINVLIDSWFKNVAEPKIRFRRNAGESSQIPPEITQMLISKIGKKTVDKIRLETAFFKDQERLLLVERKRAKDLAVVSLTLSTVLVSISAIFVLVINRRKEVEWARSILKKHRELEQANLEVNAALQARSDFITIMSHEFRTPLTTIIGYGELITENTKENDFHMLASDMEAILDSSRYLLAMVEDILDYAQISHNEYSIDKKNINVDEFFKGISSTCKMVSQKYGNEFTFVNDLNLSQLFIDPIRIRQIIINIVNNANRFTENGKIKVSLSHQRNRFEILISDTGCGIDRNDQARIFEPFVQINRDDSLRGTGLGLTLCKKLAEAMGGNIRILSEKGRGSTFVISFPLELVTSHKNMAA</sequence>
<dbReference type="PANTHER" id="PTHR43711">
    <property type="entry name" value="TWO-COMPONENT HISTIDINE KINASE"/>
    <property type="match status" value="1"/>
</dbReference>
<dbReference type="InterPro" id="IPR050736">
    <property type="entry name" value="Sensor_HK_Regulatory"/>
</dbReference>
<dbReference type="STRING" id="1513793.SAMN06296036_103226"/>
<evidence type="ECO:0000313" key="9">
    <source>
        <dbReference type="EMBL" id="SMF01943.1"/>
    </source>
</evidence>
<evidence type="ECO:0000256" key="5">
    <source>
        <dbReference type="ARBA" id="ARBA00022777"/>
    </source>
</evidence>
<dbReference type="SMART" id="SM00387">
    <property type="entry name" value="HATPase_c"/>
    <property type="match status" value="1"/>
</dbReference>
<evidence type="ECO:0000313" key="10">
    <source>
        <dbReference type="Proteomes" id="UP000192907"/>
    </source>
</evidence>
<dbReference type="PROSITE" id="PS50109">
    <property type="entry name" value="HIS_KIN"/>
    <property type="match status" value="1"/>
</dbReference>
<dbReference type="InterPro" id="IPR004358">
    <property type="entry name" value="Sig_transdc_His_kin-like_C"/>
</dbReference>
<dbReference type="CDD" id="cd00082">
    <property type="entry name" value="HisKA"/>
    <property type="match status" value="1"/>
</dbReference>
<dbReference type="EC" id="2.7.13.3" evidence="2"/>
<keyword evidence="7" id="KW-0472">Membrane</keyword>
<organism evidence="9 10">
    <name type="scientific">Pseudobacteriovorax antillogorgiicola</name>
    <dbReference type="NCBI Taxonomy" id="1513793"/>
    <lineage>
        <taxon>Bacteria</taxon>
        <taxon>Pseudomonadati</taxon>
        <taxon>Bdellovibrionota</taxon>
        <taxon>Oligoflexia</taxon>
        <taxon>Oligoflexales</taxon>
        <taxon>Pseudobacteriovoracaceae</taxon>
        <taxon>Pseudobacteriovorax</taxon>
    </lineage>
</organism>
<dbReference type="Gene3D" id="3.30.565.10">
    <property type="entry name" value="Histidine kinase-like ATPase, C-terminal domain"/>
    <property type="match status" value="1"/>
</dbReference>
<evidence type="ECO:0000259" key="8">
    <source>
        <dbReference type="PROSITE" id="PS50109"/>
    </source>
</evidence>
<dbReference type="OrthoDB" id="5298073at2"/>
<dbReference type="Pfam" id="PF05227">
    <property type="entry name" value="CHASE3"/>
    <property type="match status" value="1"/>
</dbReference>